<dbReference type="AlphaFoldDB" id="A0AAD8YNP3"/>
<gene>
    <name evidence="2" type="ORF">P4O66_004507</name>
</gene>
<evidence type="ECO:0000256" key="1">
    <source>
        <dbReference type="SAM" id="MobiDB-lite"/>
    </source>
</evidence>
<evidence type="ECO:0000313" key="2">
    <source>
        <dbReference type="EMBL" id="KAK1784528.1"/>
    </source>
</evidence>
<feature type="region of interest" description="Disordered" evidence="1">
    <location>
        <begin position="20"/>
        <end position="47"/>
    </location>
</feature>
<sequence>MSLPLVTFWTELDCSVAQRQPPCPGRVPGALSTSPGRSDHRRGQGEQTCVRTMSLPLVTFWTELDCSVAQRQPPCPGRVPGALSTSPGRSDHRRGQGEQVERSWTLEFIQVCASNEETPVQVCLESDDSGDQHST</sequence>
<comment type="caution">
    <text evidence="2">The sequence shown here is derived from an EMBL/GenBank/DDBJ whole genome shotgun (WGS) entry which is preliminary data.</text>
</comment>
<feature type="region of interest" description="Disordered" evidence="1">
    <location>
        <begin position="72"/>
        <end position="100"/>
    </location>
</feature>
<dbReference type="EMBL" id="JAROKS010000078">
    <property type="protein sequence ID" value="KAK1784528.1"/>
    <property type="molecule type" value="Genomic_DNA"/>
</dbReference>
<evidence type="ECO:0000313" key="3">
    <source>
        <dbReference type="Proteomes" id="UP001239994"/>
    </source>
</evidence>
<proteinExistence type="predicted"/>
<name>A0AAD8YNP3_9TELE</name>
<dbReference type="Proteomes" id="UP001239994">
    <property type="component" value="Unassembled WGS sequence"/>
</dbReference>
<feature type="compositionally biased region" description="Basic and acidic residues" evidence="1">
    <location>
        <begin position="89"/>
        <end position="100"/>
    </location>
</feature>
<keyword evidence="3" id="KW-1185">Reference proteome</keyword>
<protein>
    <submittedName>
        <fullName evidence="2">Uncharacterized protein</fullName>
    </submittedName>
</protein>
<reference evidence="2" key="1">
    <citation type="submission" date="2023-03" db="EMBL/GenBank/DDBJ databases">
        <title>Electrophorus voltai genome.</title>
        <authorList>
            <person name="Bian C."/>
        </authorList>
    </citation>
    <scope>NUCLEOTIDE SEQUENCE</scope>
    <source>
        <strain evidence="2">CB-2022</strain>
        <tissue evidence="2">Muscle</tissue>
    </source>
</reference>
<organism evidence="2 3">
    <name type="scientific">Electrophorus voltai</name>
    <dbReference type="NCBI Taxonomy" id="2609070"/>
    <lineage>
        <taxon>Eukaryota</taxon>
        <taxon>Metazoa</taxon>
        <taxon>Chordata</taxon>
        <taxon>Craniata</taxon>
        <taxon>Vertebrata</taxon>
        <taxon>Euteleostomi</taxon>
        <taxon>Actinopterygii</taxon>
        <taxon>Neopterygii</taxon>
        <taxon>Teleostei</taxon>
        <taxon>Ostariophysi</taxon>
        <taxon>Gymnotiformes</taxon>
        <taxon>Gymnotoidei</taxon>
        <taxon>Gymnotidae</taxon>
        <taxon>Electrophorus</taxon>
    </lineage>
</organism>
<accession>A0AAD8YNP3</accession>